<dbReference type="PANTHER" id="PTHR21485:SF3">
    <property type="entry name" value="N-ACYLNEURAMINATE CYTIDYLYLTRANSFERASE"/>
    <property type="match status" value="1"/>
</dbReference>
<dbReference type="Pfam" id="PF08282">
    <property type="entry name" value="Hydrolase_3"/>
    <property type="match status" value="1"/>
</dbReference>
<organism evidence="7 8">
    <name type="scientific">Spirosoma telluris</name>
    <dbReference type="NCBI Taxonomy" id="2183553"/>
    <lineage>
        <taxon>Bacteria</taxon>
        <taxon>Pseudomonadati</taxon>
        <taxon>Bacteroidota</taxon>
        <taxon>Cytophagia</taxon>
        <taxon>Cytophagales</taxon>
        <taxon>Cytophagaceae</taxon>
        <taxon>Spirosoma</taxon>
    </lineage>
</organism>
<comment type="caution">
    <text evidence="7">The sequence shown here is derived from an EMBL/GenBank/DDBJ whole genome shotgun (WGS) entry which is preliminary data.</text>
</comment>
<dbReference type="InterPro" id="IPR036412">
    <property type="entry name" value="HAD-like_sf"/>
</dbReference>
<dbReference type="Proteomes" id="UP000249016">
    <property type="component" value="Unassembled WGS sequence"/>
</dbReference>
<reference evidence="7 8" key="1">
    <citation type="submission" date="2018-06" db="EMBL/GenBank/DDBJ databases">
        <title>Spirosoma sp. HMF3257 Genome sequencing and assembly.</title>
        <authorList>
            <person name="Kang H."/>
            <person name="Cha I."/>
            <person name="Kim H."/>
            <person name="Kang J."/>
            <person name="Joh K."/>
        </authorList>
    </citation>
    <scope>NUCLEOTIDE SEQUENCE [LARGE SCALE GENOMIC DNA]</scope>
    <source>
        <strain evidence="7 8">HMF3257</strain>
    </source>
</reference>
<dbReference type="SFLD" id="SFLDG01136">
    <property type="entry name" value="C1.6:_Phosphoserine_Phosphatas"/>
    <property type="match status" value="1"/>
</dbReference>
<evidence type="ECO:0000256" key="2">
    <source>
        <dbReference type="ARBA" id="ARBA00005893"/>
    </source>
</evidence>
<comment type="cofactor">
    <cofactor evidence="1">
        <name>Mg(2+)</name>
        <dbReference type="ChEBI" id="CHEBI:18420"/>
    </cofactor>
</comment>
<dbReference type="GO" id="GO:0016788">
    <property type="term" value="F:hydrolase activity, acting on ester bonds"/>
    <property type="evidence" value="ECO:0007669"/>
    <property type="project" value="InterPro"/>
</dbReference>
<dbReference type="EMBL" id="QLII01000001">
    <property type="protein sequence ID" value="RAI78373.1"/>
    <property type="molecule type" value="Genomic_DNA"/>
</dbReference>
<dbReference type="InterPro" id="IPR023214">
    <property type="entry name" value="HAD_sf"/>
</dbReference>
<keyword evidence="4" id="KW-0479">Metal-binding</keyword>
<dbReference type="InterPro" id="IPR050793">
    <property type="entry name" value="CMP-NeuNAc_synthase"/>
</dbReference>
<dbReference type="SUPFAM" id="SSF56784">
    <property type="entry name" value="HAD-like"/>
    <property type="match status" value="1"/>
</dbReference>
<name>A0A327NUV4_9BACT</name>
<evidence type="ECO:0000313" key="8">
    <source>
        <dbReference type="Proteomes" id="UP000249016"/>
    </source>
</evidence>
<dbReference type="AlphaFoldDB" id="A0A327NUV4"/>
<accession>A0A327NUV4</accession>
<evidence type="ECO:0000313" key="7">
    <source>
        <dbReference type="EMBL" id="RAI78373.1"/>
    </source>
</evidence>
<evidence type="ECO:0000256" key="1">
    <source>
        <dbReference type="ARBA" id="ARBA00001946"/>
    </source>
</evidence>
<keyword evidence="5" id="KW-0378">Hydrolase</keyword>
<dbReference type="CDD" id="cd01630">
    <property type="entry name" value="HAD_KDO-like"/>
    <property type="match status" value="1"/>
</dbReference>
<evidence type="ECO:0000256" key="6">
    <source>
        <dbReference type="ARBA" id="ARBA00022842"/>
    </source>
</evidence>
<dbReference type="NCBIfam" id="TIGR01670">
    <property type="entry name" value="KdsC-phosphatas"/>
    <property type="match status" value="1"/>
</dbReference>
<comment type="subunit">
    <text evidence="3">Homotetramer.</text>
</comment>
<proteinExistence type="inferred from homology"/>
<evidence type="ECO:0000256" key="4">
    <source>
        <dbReference type="ARBA" id="ARBA00022723"/>
    </source>
</evidence>
<evidence type="ECO:0000256" key="5">
    <source>
        <dbReference type="ARBA" id="ARBA00022801"/>
    </source>
</evidence>
<dbReference type="OrthoDB" id="9805604at2"/>
<sequence>MNDFTKLFATTNLDYGNTALRNRKLQTNLDQNVLKKAARIKLLLTDCDGVLTDAGVYYGENGEVLKKFNIRDGMGVERLRKLANVDTGIITGETSPSVVARAAKLKITELHLGCKDKLALLPDILTRTGLDASEVAFIGDDVNDLEIQQAIGFSACPADAARQNKAIVDYCCNAKGGEGCLRELAELIIDAKQIISKQPTAIPAIYENHYT</sequence>
<protein>
    <submittedName>
        <fullName evidence="7">3-deoxy-D-manno-octulosonate 8-phosphate phosphatase</fullName>
    </submittedName>
</protein>
<evidence type="ECO:0000256" key="3">
    <source>
        <dbReference type="ARBA" id="ARBA00011881"/>
    </source>
</evidence>
<dbReference type="GO" id="GO:0046872">
    <property type="term" value="F:metal ion binding"/>
    <property type="evidence" value="ECO:0007669"/>
    <property type="project" value="UniProtKB-KW"/>
</dbReference>
<dbReference type="PANTHER" id="PTHR21485">
    <property type="entry name" value="HAD SUPERFAMILY MEMBERS CMAS AND KDSC"/>
    <property type="match status" value="1"/>
</dbReference>
<comment type="similarity">
    <text evidence="2">Belongs to the KdsC family.</text>
</comment>
<gene>
    <name evidence="7" type="ORF">HMF3257_07770</name>
</gene>
<keyword evidence="6" id="KW-0460">Magnesium</keyword>
<dbReference type="FunFam" id="3.40.50.1000:FF:000029">
    <property type="entry name" value="3-deoxy-D-manno-octulosonate 8-phosphate phosphatase KdsC"/>
    <property type="match status" value="1"/>
</dbReference>
<keyword evidence="8" id="KW-1185">Reference proteome</keyword>
<dbReference type="SFLD" id="SFLDS00003">
    <property type="entry name" value="Haloacid_Dehalogenase"/>
    <property type="match status" value="1"/>
</dbReference>
<dbReference type="InterPro" id="IPR010023">
    <property type="entry name" value="KdsC_fam"/>
</dbReference>
<dbReference type="SFLD" id="SFLDG01138">
    <property type="entry name" value="C1.6.2:_Deoxy-d-mannose-octulo"/>
    <property type="match status" value="1"/>
</dbReference>
<dbReference type="GO" id="GO:0008781">
    <property type="term" value="F:N-acylneuraminate cytidylyltransferase activity"/>
    <property type="evidence" value="ECO:0007669"/>
    <property type="project" value="TreeGrafter"/>
</dbReference>
<dbReference type="Gene3D" id="3.40.50.1000">
    <property type="entry name" value="HAD superfamily/HAD-like"/>
    <property type="match status" value="1"/>
</dbReference>